<dbReference type="RefSeq" id="WP_192864732.1">
    <property type="nucleotide sequence ID" value="NZ_JADAQT010000108.1"/>
</dbReference>
<evidence type="ECO:0000313" key="3">
    <source>
        <dbReference type="Proteomes" id="UP000625527"/>
    </source>
</evidence>
<name>A0ABR9N4Z4_9MICO</name>
<keyword evidence="3" id="KW-1185">Reference proteome</keyword>
<protein>
    <submittedName>
        <fullName evidence="2">Uncharacterized protein</fullName>
    </submittedName>
</protein>
<gene>
    <name evidence="2" type="ORF">IHE71_21050</name>
</gene>
<keyword evidence="1" id="KW-0812">Transmembrane</keyword>
<proteinExistence type="predicted"/>
<accession>A0ABR9N4Z4</accession>
<feature type="transmembrane region" description="Helical" evidence="1">
    <location>
        <begin position="387"/>
        <end position="410"/>
    </location>
</feature>
<evidence type="ECO:0000256" key="1">
    <source>
        <dbReference type="SAM" id="Phobius"/>
    </source>
</evidence>
<evidence type="ECO:0000313" key="2">
    <source>
        <dbReference type="EMBL" id="MBE1878184.1"/>
    </source>
</evidence>
<feature type="transmembrane region" description="Helical" evidence="1">
    <location>
        <begin position="430"/>
        <end position="450"/>
    </location>
</feature>
<keyword evidence="1" id="KW-1133">Transmembrane helix</keyword>
<dbReference type="EMBL" id="JADAQT010000108">
    <property type="protein sequence ID" value="MBE1878184.1"/>
    <property type="molecule type" value="Genomic_DNA"/>
</dbReference>
<comment type="caution">
    <text evidence="2">The sequence shown here is derived from an EMBL/GenBank/DDBJ whole genome shotgun (WGS) entry which is preliminary data.</text>
</comment>
<reference evidence="2 3" key="1">
    <citation type="submission" date="2020-10" db="EMBL/GenBank/DDBJ databases">
        <title>Myceligenerans pegani sp. nov., an endophytic actinomycete isolated from Peganum harmala L. in Xinjiang, China.</title>
        <authorList>
            <person name="Xin L."/>
        </authorList>
    </citation>
    <scope>NUCLEOTIDE SEQUENCE [LARGE SCALE GENOMIC DNA]</scope>
    <source>
        <strain evidence="2 3">TRM65318</strain>
    </source>
</reference>
<dbReference type="Proteomes" id="UP000625527">
    <property type="component" value="Unassembled WGS sequence"/>
</dbReference>
<keyword evidence="1" id="KW-0472">Membrane</keyword>
<sequence>MPDEGDERDGAPRLTIELAPVTGERLLRITSLYGTDWLMSFDDAGPVTERLEMGGLATHYERNSGRMPRVAAVIDLDPATLRFTTWTHMDHITGARVWLFVAPTGLVVPAVTIELDTADSGAPRKGNLLRQLDLITLLDDLYSLAVNVDGDPLSSTLAALAAERSATTGDGVLGPYRHQLVVGPRLGHVFKRDGKDLVRRIIYRYDHAIDVDYSSIHFPPEVNRGPEATVAVGPYVSVLFGLKSGDDRLSHDEDNAAFVSAVEALSALVALAQISDAAFAMSKSFEKVQVAADPRDRQDELEQTADRLGDLQLRLTFGVEGVCDVSLRVPSLRISSFHSALTESMGLNANAVKVAHMLDQLANAVRSEATALETIHRMADDARRLRWGVVVAFLSTVAVPVTVLFGYLGMNSIDVDRNASAWDVATYWPVYLWIAAMILAGFSIFGIMSWRARRSLRRR</sequence>
<organism evidence="2 3">
    <name type="scientific">Myceligenerans pegani</name>
    <dbReference type="NCBI Taxonomy" id="2776917"/>
    <lineage>
        <taxon>Bacteria</taxon>
        <taxon>Bacillati</taxon>
        <taxon>Actinomycetota</taxon>
        <taxon>Actinomycetes</taxon>
        <taxon>Micrococcales</taxon>
        <taxon>Promicromonosporaceae</taxon>
        <taxon>Myceligenerans</taxon>
    </lineage>
</organism>